<comment type="caution">
    <text evidence="3">The sequence shown here is derived from an EMBL/GenBank/DDBJ whole genome shotgun (WGS) entry which is preliminary data.</text>
</comment>
<dbReference type="Gene3D" id="3.30.530.20">
    <property type="match status" value="1"/>
</dbReference>
<dbReference type="CDD" id="cd08894">
    <property type="entry name" value="SRPBCC_CalC_Aha1-like_1"/>
    <property type="match status" value="1"/>
</dbReference>
<feature type="domain" description="Activator of Hsp90 ATPase homologue 1/2-like C-terminal" evidence="2">
    <location>
        <begin position="20"/>
        <end position="154"/>
    </location>
</feature>
<reference evidence="3 4" key="1">
    <citation type="submission" date="2024-07" db="EMBL/GenBank/DDBJ databases">
        <title>Uliginosibacterium paludis KCTC:42655.</title>
        <authorList>
            <person name="Kim M.K."/>
        </authorList>
    </citation>
    <scope>NUCLEOTIDE SEQUENCE [LARGE SCALE GENOMIC DNA]</scope>
    <source>
        <strain evidence="3 4">KCTC 42655</strain>
    </source>
</reference>
<evidence type="ECO:0000256" key="1">
    <source>
        <dbReference type="ARBA" id="ARBA00006817"/>
    </source>
</evidence>
<evidence type="ECO:0000259" key="2">
    <source>
        <dbReference type="Pfam" id="PF08327"/>
    </source>
</evidence>
<keyword evidence="4" id="KW-1185">Reference proteome</keyword>
<comment type="similarity">
    <text evidence="1">Belongs to the AHA1 family.</text>
</comment>
<dbReference type="RefSeq" id="WP_345925000.1">
    <property type="nucleotide sequence ID" value="NZ_JBDIVF010000002.1"/>
</dbReference>
<name>A0ABV2CP84_9RHOO</name>
<sequence length="162" mass="18258">MNDATLPEAVHEIRISRELDAPRERVWQAMTDPAQVVKWWGPDGFSTSIHRMEVKVGGVWKHTMHGPDGTDYPNSSVFREVVPPERLVYQHGGARKGGPGANFTATWTFEVLPGERTRVTILMVFDSPDERDLVVREYGAIEGGRQTLARLAAWLPQRARQP</sequence>
<dbReference type="SUPFAM" id="SSF55961">
    <property type="entry name" value="Bet v1-like"/>
    <property type="match status" value="1"/>
</dbReference>
<proteinExistence type="inferred from homology"/>
<dbReference type="InterPro" id="IPR013538">
    <property type="entry name" value="ASHA1/2-like_C"/>
</dbReference>
<evidence type="ECO:0000313" key="4">
    <source>
        <dbReference type="Proteomes" id="UP001548590"/>
    </source>
</evidence>
<dbReference type="Pfam" id="PF08327">
    <property type="entry name" value="AHSA1"/>
    <property type="match status" value="1"/>
</dbReference>
<gene>
    <name evidence="3" type="ORF">ABVT11_07765</name>
</gene>
<organism evidence="3 4">
    <name type="scientific">Uliginosibacterium paludis</name>
    <dbReference type="NCBI Taxonomy" id="1615952"/>
    <lineage>
        <taxon>Bacteria</taxon>
        <taxon>Pseudomonadati</taxon>
        <taxon>Pseudomonadota</taxon>
        <taxon>Betaproteobacteria</taxon>
        <taxon>Rhodocyclales</taxon>
        <taxon>Zoogloeaceae</taxon>
        <taxon>Uliginosibacterium</taxon>
    </lineage>
</organism>
<protein>
    <submittedName>
        <fullName evidence="3">SRPBCC family protein</fullName>
    </submittedName>
</protein>
<accession>A0ABV2CP84</accession>
<dbReference type="EMBL" id="JBEWLZ010000003">
    <property type="protein sequence ID" value="MET1489721.1"/>
    <property type="molecule type" value="Genomic_DNA"/>
</dbReference>
<evidence type="ECO:0000313" key="3">
    <source>
        <dbReference type="EMBL" id="MET1489721.1"/>
    </source>
</evidence>
<dbReference type="InterPro" id="IPR023393">
    <property type="entry name" value="START-like_dom_sf"/>
</dbReference>
<dbReference type="Proteomes" id="UP001548590">
    <property type="component" value="Unassembled WGS sequence"/>
</dbReference>